<keyword evidence="1" id="KW-0813">Transport</keyword>
<dbReference type="InterPro" id="IPR050093">
    <property type="entry name" value="ABC_SmlMolc_Importer"/>
</dbReference>
<dbReference type="SUPFAM" id="SSF52540">
    <property type="entry name" value="P-loop containing nucleoside triphosphate hydrolases"/>
    <property type="match status" value="1"/>
</dbReference>
<dbReference type="Pfam" id="PF08402">
    <property type="entry name" value="TOBE_2"/>
    <property type="match status" value="1"/>
</dbReference>
<dbReference type="GO" id="GO:0005524">
    <property type="term" value="F:ATP binding"/>
    <property type="evidence" value="ECO:0007669"/>
    <property type="project" value="UniProtKB-KW"/>
</dbReference>
<dbReference type="InterPro" id="IPR003439">
    <property type="entry name" value="ABC_transporter-like_ATP-bd"/>
</dbReference>
<dbReference type="PANTHER" id="PTHR42781:SF1">
    <property type="entry name" value="THIAMINE IMPORT ATP-BINDING PROTEIN THIQ"/>
    <property type="match status" value="1"/>
</dbReference>
<evidence type="ECO:0000313" key="8">
    <source>
        <dbReference type="Proteomes" id="UP000637769"/>
    </source>
</evidence>
<keyword evidence="5" id="KW-0472">Membrane</keyword>
<accession>A0ABQ1L497</accession>
<dbReference type="InterPro" id="IPR027417">
    <property type="entry name" value="P-loop_NTPase"/>
</dbReference>
<dbReference type="InterPro" id="IPR008995">
    <property type="entry name" value="Mo/tungstate-bd_C_term_dom"/>
</dbReference>
<protein>
    <submittedName>
        <fullName evidence="7">Spermidine/putrescine import ATP-binding protein PotA 1</fullName>
    </submittedName>
</protein>
<evidence type="ECO:0000256" key="1">
    <source>
        <dbReference type="ARBA" id="ARBA00022448"/>
    </source>
</evidence>
<evidence type="ECO:0000313" key="7">
    <source>
        <dbReference type="EMBL" id="GGC19323.1"/>
    </source>
</evidence>
<dbReference type="Gene3D" id="3.40.50.300">
    <property type="entry name" value="P-loop containing nucleotide triphosphate hydrolases"/>
    <property type="match status" value="1"/>
</dbReference>
<keyword evidence="3" id="KW-0997">Cell inner membrane</keyword>
<keyword evidence="7" id="KW-0067">ATP-binding</keyword>
<reference evidence="8" key="1">
    <citation type="journal article" date="2019" name="Int. J. Syst. Evol. Microbiol.">
        <title>The Global Catalogue of Microorganisms (GCM) 10K type strain sequencing project: providing services to taxonomists for standard genome sequencing and annotation.</title>
        <authorList>
            <consortium name="The Broad Institute Genomics Platform"/>
            <consortium name="The Broad Institute Genome Sequencing Center for Infectious Disease"/>
            <person name="Wu L."/>
            <person name="Ma J."/>
        </authorList>
    </citation>
    <scope>NUCLEOTIDE SEQUENCE [LARGE SCALE GENOMIC DNA]</scope>
    <source>
        <strain evidence="8">CCM 7132</strain>
    </source>
</reference>
<evidence type="ECO:0000259" key="6">
    <source>
        <dbReference type="PROSITE" id="PS50893"/>
    </source>
</evidence>
<keyword evidence="2" id="KW-1003">Cell membrane</keyword>
<sequence>MSASSRDRKFPLVIEALALAKAAEPFSLRLGQGEALSLLSNDPQGLSLFCDVLAGFAIPEGGSIFLDGQDITSIPPEQRGIVLVSPRDPVFGHLDVADNIALALRAKGAVAQLVDTTVKKMLALVGLDAQSNQRADLLTPEQAVRLKLARALAGAPSVLVLDGLLSELDLRAAGKTRDLVARLQRALGLTLVHAARSREDALWLGGRIALFDRHALVQCADATTLMERPSDARSASLFGEANLLTGRVLEIEDDIARIHLACGGVVEAMADAELAEDALCILCIRPDRMTPLFGAPMAGDDEPAPLLASIQSVLHTGEHIRFRLRLADGGEIEMRRPLLQSMRGVTQGASLQLAWQASQAVAFPMKDDL</sequence>
<evidence type="ECO:0000256" key="2">
    <source>
        <dbReference type="ARBA" id="ARBA00022475"/>
    </source>
</evidence>
<dbReference type="PROSITE" id="PS50893">
    <property type="entry name" value="ABC_TRANSPORTER_2"/>
    <property type="match status" value="1"/>
</dbReference>
<evidence type="ECO:0000256" key="5">
    <source>
        <dbReference type="ARBA" id="ARBA00023136"/>
    </source>
</evidence>
<comment type="caution">
    <text evidence="7">The sequence shown here is derived from an EMBL/GenBank/DDBJ whole genome shotgun (WGS) entry which is preliminary data.</text>
</comment>
<dbReference type="Pfam" id="PF00005">
    <property type="entry name" value="ABC_tran"/>
    <property type="match status" value="1"/>
</dbReference>
<evidence type="ECO:0000256" key="4">
    <source>
        <dbReference type="ARBA" id="ARBA00022967"/>
    </source>
</evidence>
<dbReference type="Proteomes" id="UP000637769">
    <property type="component" value="Unassembled WGS sequence"/>
</dbReference>
<keyword evidence="8" id="KW-1185">Reference proteome</keyword>
<dbReference type="EMBL" id="BMCH01000001">
    <property type="protein sequence ID" value="GGC19323.1"/>
    <property type="molecule type" value="Genomic_DNA"/>
</dbReference>
<keyword evidence="7" id="KW-0547">Nucleotide-binding</keyword>
<name>A0ABQ1L497_9PROT</name>
<dbReference type="PANTHER" id="PTHR42781">
    <property type="entry name" value="SPERMIDINE/PUTRESCINE IMPORT ATP-BINDING PROTEIN POTA"/>
    <property type="match status" value="1"/>
</dbReference>
<feature type="domain" description="ABC transporter" evidence="6">
    <location>
        <begin position="8"/>
        <end position="238"/>
    </location>
</feature>
<proteinExistence type="predicted"/>
<evidence type="ECO:0000256" key="3">
    <source>
        <dbReference type="ARBA" id="ARBA00022519"/>
    </source>
</evidence>
<dbReference type="RefSeq" id="WP_188424476.1">
    <property type="nucleotide sequence ID" value="NZ_BMCH01000001.1"/>
</dbReference>
<dbReference type="SUPFAM" id="SSF50331">
    <property type="entry name" value="MOP-like"/>
    <property type="match status" value="1"/>
</dbReference>
<organism evidence="7 8">
    <name type="scientific">Asaia siamensis</name>
    <dbReference type="NCBI Taxonomy" id="110479"/>
    <lineage>
        <taxon>Bacteria</taxon>
        <taxon>Pseudomonadati</taxon>
        <taxon>Pseudomonadota</taxon>
        <taxon>Alphaproteobacteria</taxon>
        <taxon>Acetobacterales</taxon>
        <taxon>Acetobacteraceae</taxon>
        <taxon>Asaia</taxon>
    </lineage>
</organism>
<keyword evidence="4" id="KW-1278">Translocase</keyword>
<dbReference type="InterPro" id="IPR013611">
    <property type="entry name" value="Transp-assoc_OB_typ2"/>
</dbReference>
<gene>
    <name evidence="7" type="primary">potA1</name>
    <name evidence="7" type="ORF">GCM10007207_00650</name>
</gene>